<dbReference type="AlphaFoldDB" id="A0A7V1LPK6"/>
<dbReference type="Proteomes" id="UP000886005">
    <property type="component" value="Unassembled WGS sequence"/>
</dbReference>
<accession>A0A7V1LPK6</accession>
<dbReference type="GO" id="GO:0019136">
    <property type="term" value="F:deoxynucleoside kinase activity"/>
    <property type="evidence" value="ECO:0007669"/>
    <property type="project" value="InterPro"/>
</dbReference>
<dbReference type="Pfam" id="PF01712">
    <property type="entry name" value="dNK"/>
    <property type="match status" value="1"/>
</dbReference>
<evidence type="ECO:0000256" key="1">
    <source>
        <dbReference type="PIRSR" id="PIRSR000705-1"/>
    </source>
</evidence>
<dbReference type="InterPro" id="IPR027417">
    <property type="entry name" value="P-loop_NTPase"/>
</dbReference>
<proteinExistence type="predicted"/>
<dbReference type="PANTHER" id="PTHR10513:SF46">
    <property type="entry name" value="DEOXYGUANOSINE KINASE"/>
    <property type="match status" value="1"/>
</dbReference>
<keyword evidence="3" id="KW-0067">ATP-binding</keyword>
<feature type="binding site" evidence="3">
    <location>
        <begin position="13"/>
        <end position="21"/>
    </location>
    <ligand>
        <name>ATP</name>
        <dbReference type="ChEBI" id="CHEBI:30616"/>
    </ligand>
</feature>
<dbReference type="EMBL" id="DRLD01000323">
    <property type="protein sequence ID" value="HED11332.1"/>
    <property type="molecule type" value="Genomic_DNA"/>
</dbReference>
<sequence>MSRSSFKYITVEGVIGAGKTSLAEKLSQWFGAYLVLEEFETNPFLSDFYNDRRRYAFQTQIFFLLSRFRQQEELRQYDLFHDRIISDYMFQKDRIFATINLSEAEMKLYDGLARIMEQQIAIPDFVIYLKTSTARLMRNIRQRGRDMEKNMDESYIDNLNMLYDDFFQHFTFAPVITITMDELDFIKHREDFKYIIDQINQRV</sequence>
<keyword evidence="5" id="KW-0808">Transferase</keyword>
<dbReference type="InterPro" id="IPR002624">
    <property type="entry name" value="DCK/DGK"/>
</dbReference>
<feature type="binding site" evidence="2">
    <location>
        <position position="83"/>
    </location>
    <ligand>
        <name>substrate</name>
    </ligand>
</feature>
<feature type="active site" description="Proton acceptor" evidence="1">
    <location>
        <position position="82"/>
    </location>
</feature>
<dbReference type="InterPro" id="IPR031314">
    <property type="entry name" value="DNK_dom"/>
</dbReference>
<name>A0A7V1LPK6_CALAY</name>
<gene>
    <name evidence="5" type="ORF">ENJ10_11640</name>
</gene>
<dbReference type="GO" id="GO:0005524">
    <property type="term" value="F:ATP binding"/>
    <property type="evidence" value="ECO:0007669"/>
    <property type="project" value="UniProtKB-KW"/>
</dbReference>
<feature type="binding site" evidence="2">
    <location>
        <position position="148"/>
    </location>
    <ligand>
        <name>substrate</name>
    </ligand>
</feature>
<dbReference type="CDD" id="cd01673">
    <property type="entry name" value="dNK"/>
    <property type="match status" value="1"/>
</dbReference>
<evidence type="ECO:0000256" key="2">
    <source>
        <dbReference type="PIRSR" id="PIRSR000705-2"/>
    </source>
</evidence>
<comment type="caution">
    <text evidence="5">The sequence shown here is derived from an EMBL/GenBank/DDBJ whole genome shotgun (WGS) entry which is preliminary data.</text>
</comment>
<keyword evidence="5" id="KW-0418">Kinase</keyword>
<dbReference type="PIRSF" id="PIRSF000705">
    <property type="entry name" value="DNK"/>
    <property type="match status" value="1"/>
</dbReference>
<feature type="binding site" evidence="3">
    <location>
        <begin position="183"/>
        <end position="185"/>
    </location>
    <ligand>
        <name>ATP</name>
        <dbReference type="ChEBI" id="CHEBI:30616"/>
    </ligand>
</feature>
<protein>
    <submittedName>
        <fullName evidence="5">Deoxynucleoside kinase</fullName>
    </submittedName>
</protein>
<reference evidence="5" key="1">
    <citation type="journal article" date="2020" name="mSystems">
        <title>Genome- and Community-Level Interaction Insights into Carbon Utilization and Element Cycling Functions of Hydrothermarchaeota in Hydrothermal Sediment.</title>
        <authorList>
            <person name="Zhou Z."/>
            <person name="Liu Y."/>
            <person name="Xu W."/>
            <person name="Pan J."/>
            <person name="Luo Z.H."/>
            <person name="Li M."/>
        </authorList>
    </citation>
    <scope>NUCLEOTIDE SEQUENCE [LARGE SCALE GENOMIC DNA]</scope>
    <source>
        <strain evidence="5">HyVt-456</strain>
    </source>
</reference>
<feature type="binding site" evidence="2">
    <location>
        <position position="37"/>
    </location>
    <ligand>
        <name>substrate</name>
    </ligand>
</feature>
<evidence type="ECO:0000313" key="5">
    <source>
        <dbReference type="EMBL" id="HED11332.1"/>
    </source>
</evidence>
<dbReference type="SUPFAM" id="SSF52540">
    <property type="entry name" value="P-loop containing nucleoside triphosphate hydrolases"/>
    <property type="match status" value="1"/>
</dbReference>
<dbReference type="InterPro" id="IPR050566">
    <property type="entry name" value="Deoxyribonucleoside_kinase"/>
</dbReference>
<feature type="binding site" evidence="2">
    <location>
        <position position="60"/>
    </location>
    <ligand>
        <name>substrate</name>
    </ligand>
</feature>
<evidence type="ECO:0000259" key="4">
    <source>
        <dbReference type="Pfam" id="PF01712"/>
    </source>
</evidence>
<feature type="binding site" evidence="2">
    <location>
        <position position="49"/>
    </location>
    <ligand>
        <name>substrate</name>
    </ligand>
</feature>
<dbReference type="GO" id="GO:0005737">
    <property type="term" value="C:cytoplasm"/>
    <property type="evidence" value="ECO:0007669"/>
    <property type="project" value="TreeGrafter"/>
</dbReference>
<keyword evidence="3" id="KW-0547">Nucleotide-binding</keyword>
<feature type="domain" description="Deoxynucleoside kinase" evidence="4">
    <location>
        <begin position="9"/>
        <end position="201"/>
    </location>
</feature>
<evidence type="ECO:0000256" key="3">
    <source>
        <dbReference type="PIRSR" id="PIRSR000705-3"/>
    </source>
</evidence>
<dbReference type="PANTHER" id="PTHR10513">
    <property type="entry name" value="DEOXYNUCLEOSIDE KINASE"/>
    <property type="match status" value="1"/>
</dbReference>
<organism evidence="5">
    <name type="scientific">Caldithrix abyssi</name>
    <dbReference type="NCBI Taxonomy" id="187145"/>
    <lineage>
        <taxon>Bacteria</taxon>
        <taxon>Pseudomonadati</taxon>
        <taxon>Calditrichota</taxon>
        <taxon>Calditrichia</taxon>
        <taxon>Calditrichales</taxon>
        <taxon>Calditrichaceae</taxon>
        <taxon>Caldithrix</taxon>
    </lineage>
</organism>
<feature type="binding site" evidence="2">
    <location>
        <position position="87"/>
    </location>
    <ligand>
        <name>substrate</name>
    </ligand>
</feature>
<dbReference type="Gene3D" id="3.40.50.300">
    <property type="entry name" value="P-loop containing nucleotide triphosphate hydrolases"/>
    <property type="match status" value="1"/>
</dbReference>